<reference evidence="2" key="1">
    <citation type="journal article" date="2014" name="Stand. Genomic Sci.">
        <title>Genome sequence of the exopolysaccharide-producing Salipiger mucosus type strain (DSM 16094(T)), a moderately halophilic member of the Roseobacter clade.</title>
        <authorList>
            <person name="Riedel T."/>
            <person name="Spring S."/>
            <person name="Fiebig A."/>
            <person name="Petersen J."/>
            <person name="Kyrpides N.C."/>
            <person name="Goker M."/>
            <person name="Klenk H.P."/>
        </authorList>
    </citation>
    <scope>NUCLEOTIDE SEQUENCE [LARGE SCALE GENOMIC DNA]</scope>
    <source>
        <strain evidence="2">DSM 16094</strain>
    </source>
</reference>
<organism evidence="1 2">
    <name type="scientific">Salipiger mucosus DSM 16094</name>
    <dbReference type="NCBI Taxonomy" id="1123237"/>
    <lineage>
        <taxon>Bacteria</taxon>
        <taxon>Pseudomonadati</taxon>
        <taxon>Pseudomonadota</taxon>
        <taxon>Alphaproteobacteria</taxon>
        <taxon>Rhodobacterales</taxon>
        <taxon>Roseobacteraceae</taxon>
        <taxon>Salipiger</taxon>
    </lineage>
</organism>
<dbReference type="HOGENOM" id="CLU_3029821_0_0_5"/>
<proteinExistence type="predicted"/>
<name>S9RVS7_9RHOB</name>
<protein>
    <submittedName>
        <fullName evidence="1">Uncharacterized protein</fullName>
    </submittedName>
</protein>
<gene>
    <name evidence="1" type="ORF">Salmuc_03406</name>
</gene>
<sequence length="55" mass="6279">MTRRIEHKLAQMADAIRACMLDCVRKLDVVLGLDRAWQKRGFAYEIQTPGGEVMS</sequence>
<dbReference type="EMBL" id="APVH01000042">
    <property type="protein sequence ID" value="EPX78084.1"/>
    <property type="molecule type" value="Genomic_DNA"/>
</dbReference>
<dbReference type="RefSeq" id="WP_020042905.1">
    <property type="nucleotide sequence ID" value="NZ_KE557281.1"/>
</dbReference>
<keyword evidence="2" id="KW-1185">Reference proteome</keyword>
<dbReference type="Proteomes" id="UP000015347">
    <property type="component" value="Unassembled WGS sequence"/>
</dbReference>
<accession>S9RVS7</accession>
<dbReference type="AlphaFoldDB" id="S9RVS7"/>
<comment type="caution">
    <text evidence="1">The sequence shown here is derived from an EMBL/GenBank/DDBJ whole genome shotgun (WGS) entry which is preliminary data.</text>
</comment>
<evidence type="ECO:0000313" key="2">
    <source>
        <dbReference type="Proteomes" id="UP000015347"/>
    </source>
</evidence>
<evidence type="ECO:0000313" key="1">
    <source>
        <dbReference type="EMBL" id="EPX78084.1"/>
    </source>
</evidence>